<keyword evidence="2" id="KW-0812">Transmembrane</keyword>
<comment type="caution">
    <text evidence="3">The sequence shown here is derived from an EMBL/GenBank/DDBJ whole genome shotgun (WGS) entry which is preliminary data.</text>
</comment>
<dbReference type="Proteomes" id="UP001500403">
    <property type="component" value="Unassembled WGS sequence"/>
</dbReference>
<keyword evidence="4" id="KW-1185">Reference proteome</keyword>
<evidence type="ECO:0000313" key="3">
    <source>
        <dbReference type="EMBL" id="GAA2925309.1"/>
    </source>
</evidence>
<reference evidence="4" key="1">
    <citation type="journal article" date="2019" name="Int. J. Syst. Evol. Microbiol.">
        <title>The Global Catalogue of Microorganisms (GCM) 10K type strain sequencing project: providing services to taxonomists for standard genome sequencing and annotation.</title>
        <authorList>
            <consortium name="The Broad Institute Genomics Platform"/>
            <consortium name="The Broad Institute Genome Sequencing Center for Infectious Disease"/>
            <person name="Wu L."/>
            <person name="Ma J."/>
        </authorList>
    </citation>
    <scope>NUCLEOTIDE SEQUENCE [LARGE SCALE GENOMIC DNA]</scope>
    <source>
        <strain evidence="4">JCM 9088</strain>
    </source>
</reference>
<evidence type="ECO:0000256" key="1">
    <source>
        <dbReference type="SAM" id="MobiDB-lite"/>
    </source>
</evidence>
<feature type="region of interest" description="Disordered" evidence="1">
    <location>
        <begin position="32"/>
        <end position="59"/>
    </location>
</feature>
<proteinExistence type="predicted"/>
<feature type="transmembrane region" description="Helical" evidence="2">
    <location>
        <begin position="69"/>
        <end position="90"/>
    </location>
</feature>
<name>A0ABP6JB56_9ACTN</name>
<gene>
    <name evidence="3" type="ORF">GCM10010446_06950</name>
</gene>
<organism evidence="3 4">
    <name type="scientific">Streptomyces enissocaesilis</name>
    <dbReference type="NCBI Taxonomy" id="332589"/>
    <lineage>
        <taxon>Bacteria</taxon>
        <taxon>Bacillati</taxon>
        <taxon>Actinomycetota</taxon>
        <taxon>Actinomycetes</taxon>
        <taxon>Kitasatosporales</taxon>
        <taxon>Streptomycetaceae</taxon>
        <taxon>Streptomyces</taxon>
        <taxon>Streptomyces rochei group</taxon>
    </lineage>
</organism>
<keyword evidence="2" id="KW-0472">Membrane</keyword>
<sequence>MGRTPASGVRPTGFRVPFGSFGSFRTDPVNAAPPAVWGASTDGPARRGRGFLGGSENPYRTQEHPMADLAFAVTTLAVFALMALVAEGVAKL</sequence>
<dbReference type="RefSeq" id="WP_344490379.1">
    <property type="nucleotide sequence ID" value="NZ_BAAAUD010000010.1"/>
</dbReference>
<dbReference type="EMBL" id="BAAAUD010000010">
    <property type="protein sequence ID" value="GAA2925309.1"/>
    <property type="molecule type" value="Genomic_DNA"/>
</dbReference>
<evidence type="ECO:0000256" key="2">
    <source>
        <dbReference type="SAM" id="Phobius"/>
    </source>
</evidence>
<keyword evidence="2" id="KW-1133">Transmembrane helix</keyword>
<protein>
    <submittedName>
        <fullName evidence="3">Uncharacterized protein</fullName>
    </submittedName>
</protein>
<accession>A0ABP6JB56</accession>
<evidence type="ECO:0000313" key="4">
    <source>
        <dbReference type="Proteomes" id="UP001500403"/>
    </source>
</evidence>